<evidence type="ECO:0000313" key="6">
    <source>
        <dbReference type="EMBL" id="OMH40582.1"/>
    </source>
</evidence>
<comment type="caution">
    <text evidence="6">The sequence shown here is derived from an EMBL/GenBank/DDBJ whole genome shotgun (WGS) entry which is preliminary data.</text>
</comment>
<dbReference type="Pfam" id="PF19290">
    <property type="entry name" value="PmbA_TldD_2nd"/>
    <property type="match status" value="1"/>
</dbReference>
<protein>
    <submittedName>
        <fullName evidence="6">Peptidase U62</fullName>
    </submittedName>
</protein>
<dbReference type="Gene3D" id="3.30.2290.10">
    <property type="entry name" value="PmbA/TldD superfamily"/>
    <property type="match status" value="1"/>
</dbReference>
<feature type="coiled-coil region" evidence="2">
    <location>
        <begin position="116"/>
        <end position="143"/>
    </location>
</feature>
<proteinExistence type="inferred from homology"/>
<evidence type="ECO:0000259" key="4">
    <source>
        <dbReference type="Pfam" id="PF19289"/>
    </source>
</evidence>
<dbReference type="InterPro" id="IPR045569">
    <property type="entry name" value="Metalloprtase-TldD/E_C"/>
</dbReference>
<dbReference type="InterPro" id="IPR035068">
    <property type="entry name" value="TldD/PmbA_N"/>
</dbReference>
<evidence type="ECO:0000259" key="3">
    <source>
        <dbReference type="Pfam" id="PF01523"/>
    </source>
</evidence>
<dbReference type="GO" id="GO:0005829">
    <property type="term" value="C:cytosol"/>
    <property type="evidence" value="ECO:0007669"/>
    <property type="project" value="TreeGrafter"/>
</dbReference>
<dbReference type="PANTHER" id="PTHR43421">
    <property type="entry name" value="METALLOPROTEASE PMBA"/>
    <property type="match status" value="1"/>
</dbReference>
<dbReference type="Pfam" id="PF19289">
    <property type="entry name" value="PmbA_TldD_3rd"/>
    <property type="match status" value="1"/>
</dbReference>
<accession>A0A1R1MLA1</accession>
<feature type="domain" description="Metalloprotease TldD/E central" evidence="5">
    <location>
        <begin position="110"/>
        <end position="215"/>
    </location>
</feature>
<dbReference type="InterPro" id="IPR045570">
    <property type="entry name" value="Metalloprtase-TldD/E_cen_dom"/>
</dbReference>
<dbReference type="Proteomes" id="UP000187408">
    <property type="component" value="Unassembled WGS sequence"/>
</dbReference>
<comment type="similarity">
    <text evidence="1">Belongs to the peptidase U62 family.</text>
</comment>
<dbReference type="Pfam" id="PF01523">
    <property type="entry name" value="PmbA_TldD_1st"/>
    <property type="match status" value="1"/>
</dbReference>
<dbReference type="GO" id="GO:0006508">
    <property type="term" value="P:proteolysis"/>
    <property type="evidence" value="ECO:0007669"/>
    <property type="project" value="InterPro"/>
</dbReference>
<dbReference type="STRING" id="1914305.BLW93_04630"/>
<keyword evidence="7" id="KW-1185">Reference proteome</keyword>
<dbReference type="EMBL" id="MOEN01000013">
    <property type="protein sequence ID" value="OMH40582.1"/>
    <property type="molecule type" value="Genomic_DNA"/>
</dbReference>
<feature type="domain" description="Metalloprotease TldD/E N-terminal" evidence="3">
    <location>
        <begin position="21"/>
        <end position="84"/>
    </location>
</feature>
<sequence length="442" mass="48541">MEKGLERVISILKKQDIGKFDIYAVSTEGYSVEIKNGSVEKVKVPVKKGVAIRVIVDDRLGFAYTRDTSDDGIRIAIECARENARSADPDEYELSMPAQSSLDFSLADENFKDIPVDRKVEIAKQLEEKVRSMDRRVKVVRKASYSDSVTRVFYYNSNDHSFSYETTSFSLSVMLKAEDDGDSQMGWDFDVVRYFSRLNTDVVAMRAVESAVSLLGAEPIKTRKIPVIFKNVVFAELIDALSAGFLGNNVLRKKSLFAGKLGFEVASHVLSIYDNPHLEDGIGSRPYDDEGTVTRKKAIIERGVLKNFLVDIYSARRLNHPTTGNGIRAGIASLPQSGVTNLVIEPGALSFESLVRTPEEVLVITDAMGIHTINPISGEFSIGVSGLLLREGTVIQPVVGCTVAGNVKHLLNNISEVGRDSRWIGNISSPSVLVKELMVGGV</sequence>
<dbReference type="GO" id="GO:0008237">
    <property type="term" value="F:metallopeptidase activity"/>
    <property type="evidence" value="ECO:0007669"/>
    <property type="project" value="InterPro"/>
</dbReference>
<dbReference type="AlphaFoldDB" id="A0A1R1MLA1"/>
<dbReference type="PANTHER" id="PTHR43421:SF1">
    <property type="entry name" value="METALLOPROTEASE PMBA"/>
    <property type="match status" value="1"/>
</dbReference>
<dbReference type="InterPro" id="IPR047657">
    <property type="entry name" value="PmbA"/>
</dbReference>
<evidence type="ECO:0000259" key="5">
    <source>
        <dbReference type="Pfam" id="PF19290"/>
    </source>
</evidence>
<gene>
    <name evidence="6" type="ORF">BLW93_04630</name>
</gene>
<dbReference type="RefSeq" id="WP_076712937.1">
    <property type="nucleotide sequence ID" value="NZ_MOEN01000013.1"/>
</dbReference>
<dbReference type="InterPro" id="IPR002510">
    <property type="entry name" value="Metalloprtase-TldD/E_N"/>
</dbReference>
<organism evidence="6 7">
    <name type="scientific">Desulfurobacterium indicum</name>
    <dbReference type="NCBI Taxonomy" id="1914305"/>
    <lineage>
        <taxon>Bacteria</taxon>
        <taxon>Pseudomonadati</taxon>
        <taxon>Aquificota</taxon>
        <taxon>Aquificia</taxon>
        <taxon>Desulfurobacteriales</taxon>
        <taxon>Desulfurobacteriaceae</taxon>
        <taxon>Desulfurobacterium</taxon>
    </lineage>
</organism>
<evidence type="ECO:0000256" key="2">
    <source>
        <dbReference type="SAM" id="Coils"/>
    </source>
</evidence>
<evidence type="ECO:0000313" key="7">
    <source>
        <dbReference type="Proteomes" id="UP000187408"/>
    </source>
</evidence>
<name>A0A1R1MLA1_9BACT</name>
<evidence type="ECO:0000256" key="1">
    <source>
        <dbReference type="ARBA" id="ARBA00005836"/>
    </source>
</evidence>
<feature type="domain" description="Metalloprotease TldD/E C-terminal" evidence="4">
    <location>
        <begin position="222"/>
        <end position="441"/>
    </location>
</feature>
<dbReference type="OrthoDB" id="9803213at2"/>
<reference evidence="6 7" key="1">
    <citation type="submission" date="2016-10" db="EMBL/GenBank/DDBJ databases">
        <title>Genome sequence of a sulfur-reducing bacterium Desulfurobacterium indicum K6013.</title>
        <authorList>
            <person name="Cao J."/>
            <person name="Shao Z."/>
            <person name="Alain K."/>
            <person name="Jebbar M."/>
        </authorList>
    </citation>
    <scope>NUCLEOTIDE SEQUENCE [LARGE SCALE GENOMIC DNA]</scope>
    <source>
        <strain evidence="6 7">K6013</strain>
    </source>
</reference>
<dbReference type="SUPFAM" id="SSF111283">
    <property type="entry name" value="Putative modulator of DNA gyrase, PmbA/TldD"/>
    <property type="match status" value="1"/>
</dbReference>
<keyword evidence="2" id="KW-0175">Coiled coil</keyword>
<dbReference type="InterPro" id="IPR036059">
    <property type="entry name" value="TldD/PmbA_sf"/>
</dbReference>